<evidence type="ECO:0000313" key="1">
    <source>
        <dbReference type="EMBL" id="PBK94097.1"/>
    </source>
</evidence>
<evidence type="ECO:0000313" key="2">
    <source>
        <dbReference type="Proteomes" id="UP000217790"/>
    </source>
</evidence>
<dbReference type="EMBL" id="KZ293655">
    <property type="protein sequence ID" value="PBK94097.1"/>
    <property type="molecule type" value="Genomic_DNA"/>
</dbReference>
<accession>A0A2H3DYD4</accession>
<evidence type="ECO:0008006" key="3">
    <source>
        <dbReference type="Google" id="ProtNLM"/>
    </source>
</evidence>
<sequence>MTVSPIRHLRSCLLPLFGTLSLRSKEALLTEVKTRQQFGRFSLKEKKLISWMEDPYTEAYRISEDFRARQPKARPEKCQVLTPMGDDVLFIDDGTVAVTVNVGLVWALVCILRFFTTQIAWCDGGLAATYSDWDMEGKSKEPLEEESWDYKDDASFWRRIADEMHKYDPPEVTLSALAETGLDESTIPVLNQRSYTGRKVISSALVDTPCADLGVHGVFENLNTILGTSYILSPTISSVLESYVRRNWDFGTVYAHLRFYWFRFDIAAKLFHRDEENDREMRKNAIVGDRITRRDIVPRRVWDLYANRVVPYWVVLVEDWVGISHSWVVMKERLDVMTPINGYEWPVPIPNDANLNLIRIETLNFGAEYAWLDVLCLWQEHVIREDLRKEEWKLDVPTIGYAYDAHIGMRAQVVCYLSGLGRPMNFKQGVFEGDRSWFNRAWTLQEIPGGSEPLIAGDTGDDRFMEEEIQMRVHRQLQLLSEMRLNRVTFNMLSQMQSRVSTKALDKVAALVYPFIARSVPIYDAAQSEEDAWTVLVDAMPSPNRADLFFYYPGSGNRNKYWRPSWKQAMAHTIPWCDVPANIGSVCRTEEIDSDWYEGPRFESIYVNGLAETLDNPRQGTLLIKDGTRGSCECKIVVDHTYLIPDGWYALIGTGEYYIGSGDIWVVGRLRQDGKFEKVSVIHLADWEEMRKVWELIVEKCVKTVLC</sequence>
<dbReference type="AlphaFoldDB" id="A0A2H3DYD4"/>
<organism evidence="1 2">
    <name type="scientific">Armillaria gallica</name>
    <name type="common">Bulbous honey fungus</name>
    <name type="synonym">Armillaria bulbosa</name>
    <dbReference type="NCBI Taxonomy" id="47427"/>
    <lineage>
        <taxon>Eukaryota</taxon>
        <taxon>Fungi</taxon>
        <taxon>Dikarya</taxon>
        <taxon>Basidiomycota</taxon>
        <taxon>Agaricomycotina</taxon>
        <taxon>Agaricomycetes</taxon>
        <taxon>Agaricomycetidae</taxon>
        <taxon>Agaricales</taxon>
        <taxon>Marasmiineae</taxon>
        <taxon>Physalacriaceae</taxon>
        <taxon>Armillaria</taxon>
    </lineage>
</organism>
<name>A0A2H3DYD4_ARMGA</name>
<gene>
    <name evidence="1" type="ORF">ARMGADRAFT_1079566</name>
</gene>
<dbReference type="OrthoDB" id="5418601at2759"/>
<reference evidence="2" key="1">
    <citation type="journal article" date="2017" name="Nat. Ecol. Evol.">
        <title>Genome expansion and lineage-specific genetic innovations in the forest pathogenic fungi Armillaria.</title>
        <authorList>
            <person name="Sipos G."/>
            <person name="Prasanna A.N."/>
            <person name="Walter M.C."/>
            <person name="O'Connor E."/>
            <person name="Balint B."/>
            <person name="Krizsan K."/>
            <person name="Kiss B."/>
            <person name="Hess J."/>
            <person name="Varga T."/>
            <person name="Slot J."/>
            <person name="Riley R."/>
            <person name="Boka B."/>
            <person name="Rigling D."/>
            <person name="Barry K."/>
            <person name="Lee J."/>
            <person name="Mihaltcheva S."/>
            <person name="LaButti K."/>
            <person name="Lipzen A."/>
            <person name="Waldron R."/>
            <person name="Moloney N.M."/>
            <person name="Sperisen C."/>
            <person name="Kredics L."/>
            <person name="Vagvoelgyi C."/>
            <person name="Patrignani A."/>
            <person name="Fitzpatrick D."/>
            <person name="Nagy I."/>
            <person name="Doyle S."/>
            <person name="Anderson J.B."/>
            <person name="Grigoriev I.V."/>
            <person name="Gueldener U."/>
            <person name="Muensterkoetter M."/>
            <person name="Nagy L.G."/>
        </authorList>
    </citation>
    <scope>NUCLEOTIDE SEQUENCE [LARGE SCALE GENOMIC DNA]</scope>
    <source>
        <strain evidence="2">Ar21-2</strain>
    </source>
</reference>
<dbReference type="InParanoid" id="A0A2H3DYD4"/>
<dbReference type="Proteomes" id="UP000217790">
    <property type="component" value="Unassembled WGS sequence"/>
</dbReference>
<protein>
    <recommendedName>
        <fullName evidence="3">Heterokaryon incompatibility domain-containing protein</fullName>
    </recommendedName>
</protein>
<keyword evidence="2" id="KW-1185">Reference proteome</keyword>
<proteinExistence type="predicted"/>